<dbReference type="Pfam" id="PF00350">
    <property type="entry name" value="Dynamin_N"/>
    <property type="match status" value="1"/>
</dbReference>
<dbReference type="InterPro" id="IPR045063">
    <property type="entry name" value="Dynamin_N"/>
</dbReference>
<evidence type="ECO:0000259" key="2">
    <source>
        <dbReference type="Pfam" id="PF00350"/>
    </source>
</evidence>
<dbReference type="AlphaFoldDB" id="H1V0N2"/>
<evidence type="ECO:0000259" key="3">
    <source>
        <dbReference type="Pfam" id="PF24564"/>
    </source>
</evidence>
<reference evidence="6" key="2">
    <citation type="journal article" date="2012" name="Nat. Genet.">
        <title>Lifestyle transitions in plant pathogenic Colletotrichum fungi deciphered by genome and transcriptome analyses.</title>
        <authorList>
            <person name="O'Connell R.J."/>
            <person name="Thon M.R."/>
            <person name="Hacquard S."/>
            <person name="Amyotte S.G."/>
            <person name="Kleemann J."/>
            <person name="Torres M.F."/>
            <person name="Damm U."/>
            <person name="Buiate E.A."/>
            <person name="Epstein L."/>
            <person name="Alkan N."/>
            <person name="Altmueller J."/>
            <person name="Alvarado-Balderrama L."/>
            <person name="Bauser C.A."/>
            <person name="Becker C."/>
            <person name="Birren B.W."/>
            <person name="Chen Z."/>
            <person name="Choi J."/>
            <person name="Crouch J.A."/>
            <person name="Duvick J.P."/>
            <person name="Farman M.A."/>
            <person name="Gan P."/>
            <person name="Heiman D."/>
            <person name="Henrissat B."/>
            <person name="Howard R.J."/>
            <person name="Kabbage M."/>
            <person name="Koch C."/>
            <person name="Kracher B."/>
            <person name="Kubo Y."/>
            <person name="Law A.D."/>
            <person name="Lebrun M.-H."/>
            <person name="Lee Y.-H."/>
            <person name="Miyara I."/>
            <person name="Moore N."/>
            <person name="Neumann U."/>
            <person name="Nordstroem K."/>
            <person name="Panaccione D.G."/>
            <person name="Panstruga R."/>
            <person name="Place M."/>
            <person name="Proctor R.H."/>
            <person name="Prusky D."/>
            <person name="Rech G."/>
            <person name="Reinhardt R."/>
            <person name="Rollins J.A."/>
            <person name="Rounsley S."/>
            <person name="Schardl C.L."/>
            <person name="Schwartz D.C."/>
            <person name="Shenoy N."/>
            <person name="Shirasu K."/>
            <person name="Sikhakolli U.R."/>
            <person name="Stueber K."/>
            <person name="Sukno S.A."/>
            <person name="Sweigard J.A."/>
            <person name="Takano Y."/>
            <person name="Takahara H."/>
            <person name="Trail F."/>
            <person name="van der Does H.C."/>
            <person name="Voll L.M."/>
            <person name="Will I."/>
            <person name="Young S."/>
            <person name="Zeng Q."/>
            <person name="Zhang J."/>
            <person name="Zhou S."/>
            <person name="Dickman M.B."/>
            <person name="Schulze-Lefert P."/>
            <person name="Ver Loren van Themaat E."/>
            <person name="Ma L.-J."/>
            <person name="Vaillancourt L.J."/>
        </authorList>
    </citation>
    <scope>NUCLEOTIDE SEQUENCE [LARGE SCALE GENOMIC DNA]</scope>
    <source>
        <strain evidence="6">IMI 349063</strain>
    </source>
</reference>
<dbReference type="GeneID" id="28862271"/>
<evidence type="ECO:0000313" key="7">
    <source>
        <dbReference type="Proteomes" id="UP000092177"/>
    </source>
</evidence>
<protein>
    <submittedName>
        <fullName evidence="5">Tat pathway signal sequence</fullName>
    </submittedName>
</protein>
<dbReference type="InterPro" id="IPR027417">
    <property type="entry name" value="P-loop_NTPase"/>
</dbReference>
<dbReference type="Proteomes" id="UP000007174">
    <property type="component" value="Unassembled WGS sequence"/>
</dbReference>
<dbReference type="HOGENOM" id="CLU_005249_4_1_1"/>
<dbReference type="OrthoDB" id="3598281at2759"/>
<feature type="domain" description="Dynamin N-terminal" evidence="2">
    <location>
        <begin position="138"/>
        <end position="371"/>
    </location>
</feature>
<dbReference type="Gene3D" id="3.40.50.300">
    <property type="entry name" value="P-loop containing nucleotide triphosphate hydrolases"/>
    <property type="match status" value="1"/>
</dbReference>
<dbReference type="InterPro" id="IPR056024">
    <property type="entry name" value="DUF7605"/>
</dbReference>
<reference evidence="5" key="3">
    <citation type="submission" date="2016-02" db="EMBL/GenBank/DDBJ databases">
        <title>Resequencing and annotation of the Colletotrichum higginsianum genome.</title>
        <authorList>
            <person name="O'Connell R."/>
            <person name="Zambounis A."/>
            <person name="Thon M."/>
            <person name="Dallery J.-F."/>
        </authorList>
    </citation>
    <scope>NUCLEOTIDE SEQUENCE [LARGE SCALE GENOMIC DNA]</scope>
    <source>
        <strain evidence="5">IMI 349063</strain>
    </source>
</reference>
<evidence type="ECO:0000313" key="6">
    <source>
        <dbReference type="Proteomes" id="UP000007174"/>
    </source>
</evidence>
<dbReference type="eggNOG" id="ENOG502QU12">
    <property type="taxonomic scope" value="Eukaryota"/>
</dbReference>
<dbReference type="Pfam" id="PF24564">
    <property type="entry name" value="DUF7605"/>
    <property type="match status" value="1"/>
</dbReference>
<dbReference type="VEuPathDB" id="FungiDB:CH63R_03189"/>
<dbReference type="PANTHER" id="PTHR36681">
    <property type="entry name" value="NUCLEAR GTPASE, GERMINAL CENTER-ASSOCIATED, TANDEM DUPLICATE 3"/>
    <property type="match status" value="1"/>
</dbReference>
<name>H1V0N2_COLHI</name>
<sequence length="937" mass="105154">MDCDADTLRVAKIEPKDEAQSPHPQHERPSSVSLQEPKSEPDEKIMPASSDDEDSASTSPPPHKAFSYRNKMKNMKDPETWETFTQQVLPLLDELEPECRKMASSRKLQPAVRKAACHWLQQIRDLRERAERSNQTIVGVLGNTGDGKSSTINALLDEENLLPTNCMRACTAVATELSYNHEDDEENPYRAEVEFISRDEWSREVSVLLRDLVADEDMKMDDMDPNSDAARALAKILAVYPSLDTRTLTESSSAQLVEHPNVRELLGTTKTVKAPSASEIREQVEPYVDSNDKDDDTAAYWPLVKVVRIFTKARVLSNGVTIVDLPGHQDWDAARAAVASQYMKACSGIWIVAPINRAVDNKTAKDLMSNSIRRQLKLDGAYSALTIICSKTDDITINSAMESLKGKLCKETMQAWKDALACERRIKALEKELLALRKRRSATQALGSAGSRKRRAKRARTEAPSKSRATAVSHEPADEDAGTEASASKFDEKEQELYDWKLEKKELMDQVHAQCIQRRNELSREAVKRHLAKSFRDLDRQDAAGYEAQTDGEPRDYEDMSRQTPVFCTSSHVYQQMRGLLMTDNDLTPGFETEDDTEIPQLQDHAQKLTEELRVAKQKEVLSGICQILNSVAIWAQDASKSTVTIDSATLTTSLQMFEANLKADGQSCIDRLDMEAQTKLYDGLTRLTSTATTQAGIIANKWQSINGGTFKAICRRGGVFKHHDFNEQLLEPILNGISATWDKFFQFNIASVLDGFSVAATGRLTAFHEGIVEQLGDHDFGELQASVQLDQQLKLHKERILRLAAQSRADIDQAQKDASRAFSPAVEEVMMPGYQRCAVEKGKGMVKRMRAMIQEHIRKNKVQMFRSAVKNVRHSLEQGTKLVDDNMTEQIKTIAATMTDDYMLALAERQKSAHLHEAKFKKEVMEVLETAANHFN</sequence>
<feature type="domain" description="DUF7605" evidence="3">
    <location>
        <begin position="694"/>
        <end position="862"/>
    </location>
</feature>
<keyword evidence="7" id="KW-1185">Reference proteome</keyword>
<dbReference type="STRING" id="759273.H1V0N2"/>
<dbReference type="RefSeq" id="XP_018162980.1">
    <property type="nucleotide sequence ID" value="XM_018298164.1"/>
</dbReference>
<organism evidence="4 6">
    <name type="scientific">Colletotrichum higginsianum (strain IMI 349063)</name>
    <name type="common">Crucifer anthracnose fungus</name>
    <dbReference type="NCBI Taxonomy" id="759273"/>
    <lineage>
        <taxon>Eukaryota</taxon>
        <taxon>Fungi</taxon>
        <taxon>Dikarya</taxon>
        <taxon>Ascomycota</taxon>
        <taxon>Pezizomycotina</taxon>
        <taxon>Sordariomycetes</taxon>
        <taxon>Hypocreomycetidae</taxon>
        <taxon>Glomerellales</taxon>
        <taxon>Glomerellaceae</taxon>
        <taxon>Colletotrichum</taxon>
        <taxon>Colletotrichum destructivum species complex</taxon>
    </lineage>
</organism>
<dbReference type="KEGG" id="chig:CH63R_03189"/>
<reference evidence="7" key="4">
    <citation type="journal article" date="2017" name="BMC Genomics">
        <title>Gapless genome assembly of Colletotrichum higginsianum reveals chromosome structure and association of transposable elements with secondary metabolite gene clusters.</title>
        <authorList>
            <person name="Dallery J.-F."/>
            <person name="Lapalu N."/>
            <person name="Zampounis A."/>
            <person name="Pigne S."/>
            <person name="Luyten I."/>
            <person name="Amselem J."/>
            <person name="Wittenberg A.H.J."/>
            <person name="Zhou S."/>
            <person name="de Queiroz M.V."/>
            <person name="Robin G.P."/>
            <person name="Auger A."/>
            <person name="Hainaut M."/>
            <person name="Henrissat B."/>
            <person name="Kim K.-T."/>
            <person name="Lee Y.-H."/>
            <person name="Lespinet O."/>
            <person name="Schwartz D.C."/>
            <person name="Thon M.R."/>
            <person name="O'Connell R.J."/>
        </authorList>
    </citation>
    <scope>NUCLEOTIDE SEQUENCE [LARGE SCALE GENOMIC DNA]</scope>
    <source>
        <strain evidence="7">IMI 349063</strain>
    </source>
</reference>
<proteinExistence type="predicted"/>
<feature type="region of interest" description="Disordered" evidence="1">
    <location>
        <begin position="1"/>
        <end position="69"/>
    </location>
</feature>
<feature type="compositionally biased region" description="Basic and acidic residues" evidence="1">
    <location>
        <begin position="1"/>
        <end position="29"/>
    </location>
</feature>
<gene>
    <name evidence="4" type="ORF">CH063_05906</name>
    <name evidence="5" type="ORF">CH63R_03189</name>
</gene>
<feature type="region of interest" description="Disordered" evidence="1">
    <location>
        <begin position="444"/>
        <end position="490"/>
    </location>
</feature>
<evidence type="ECO:0000256" key="1">
    <source>
        <dbReference type="SAM" id="MobiDB-lite"/>
    </source>
</evidence>
<dbReference type="EMBL" id="LTAN01000002">
    <property type="protein sequence ID" value="OBR14463.1"/>
    <property type="molecule type" value="Genomic_DNA"/>
</dbReference>
<dbReference type="Proteomes" id="UP000092177">
    <property type="component" value="Chromosome 2"/>
</dbReference>
<evidence type="ECO:0000313" key="5">
    <source>
        <dbReference type="EMBL" id="OBR14463.1"/>
    </source>
</evidence>
<accession>H1V0N2</accession>
<dbReference type="EMBL" id="CACQ02000894">
    <property type="protein sequence ID" value="CCF33783.1"/>
    <property type="molecule type" value="Genomic_DNA"/>
</dbReference>
<reference evidence="4" key="1">
    <citation type="submission" date="2011-12" db="EMBL/GenBank/DDBJ databases">
        <title>The genome sequence of Colletotrichum higginsianum IMI 34906.</title>
        <authorList>
            <person name="Ma L.-J."/>
            <person name="O'Connell R."/>
            <person name="van Themaat E.V.L."/>
            <person name="Stueber K."/>
            <person name="Young S.K."/>
            <person name="Zeng Q."/>
            <person name="Gargeya S."/>
            <person name="Fitzgerald M."/>
            <person name="Haas B."/>
            <person name="Abouelleil A."/>
            <person name="Alvarado L."/>
            <person name="Arachchi H.M."/>
            <person name="Berlin A."/>
            <person name="Chapman S.B."/>
            <person name="Gearin G."/>
            <person name="Goldberg J."/>
            <person name="Griggs A."/>
            <person name="Gujja S."/>
            <person name="Hansen M."/>
            <person name="Heiman D."/>
            <person name="Howarth C."/>
            <person name="Larimer J."/>
            <person name="Lui A."/>
            <person name="MacDonald P.J.P."/>
            <person name="McCowen C."/>
            <person name="Montmayeur A."/>
            <person name="Murphy C."/>
            <person name="Neiman D."/>
            <person name="Pearson M."/>
            <person name="Priest M."/>
            <person name="Roberts A."/>
            <person name="Saif S."/>
            <person name="Shea T."/>
            <person name="Sisk P."/>
            <person name="Stolte C."/>
            <person name="Sykes S."/>
            <person name="Wortman J."/>
            <person name="Nusbaum C."/>
            <person name="Birren B."/>
        </authorList>
    </citation>
    <scope>NUCLEOTIDE SEQUENCE [LARGE SCALE GENOMIC DNA]</scope>
    <source>
        <strain evidence="4">IMI 349063</strain>
    </source>
</reference>
<evidence type="ECO:0000313" key="4">
    <source>
        <dbReference type="EMBL" id="CCF33783.1"/>
    </source>
</evidence>
<dbReference type="PANTHER" id="PTHR36681:SF3">
    <property type="entry name" value="NUCLEAR GTPASE, GERMINAL CENTER-ASSOCIATED, TANDEM DUPLICATE 3"/>
    <property type="match status" value="1"/>
</dbReference>
<dbReference type="SUPFAM" id="SSF52540">
    <property type="entry name" value="P-loop containing nucleoside triphosphate hydrolases"/>
    <property type="match status" value="1"/>
</dbReference>